<proteinExistence type="predicted"/>
<geneLocation type="plasmid" evidence="4 7">
    <name>paNv_CAN10</name>
</geneLocation>
<dbReference type="EC" id="3.1.-.-" evidence="1"/>
<evidence type="ECO:0000313" key="4">
    <source>
        <dbReference type="EMBL" id="WGM08888.1"/>
    </source>
</evidence>
<keyword evidence="1" id="KW-0378">Hydrolase</keyword>
<evidence type="ECO:0000313" key="6">
    <source>
        <dbReference type="Proteomes" id="UP000295134"/>
    </source>
</evidence>
<dbReference type="KEGG" id="ans:ArsFIN_44900"/>
<dbReference type="InterPro" id="IPR035093">
    <property type="entry name" value="RelE/ParE_toxin_dom_sf"/>
</dbReference>
<dbReference type="EMBL" id="CP123534">
    <property type="protein sequence ID" value="WGM08960.1"/>
    <property type="molecule type" value="Genomic_DNA"/>
</dbReference>
<dbReference type="EMBL" id="CP038616">
    <property type="protein sequence ID" value="QBY46016.1"/>
    <property type="molecule type" value="Genomic_DNA"/>
</dbReference>
<gene>
    <name evidence="1" type="primary">higB_1</name>
    <name evidence="2" type="synonym">higB_2</name>
    <name evidence="3" type="synonym">higB_3</name>
    <name evidence="1" type="ORF">ArsFIN_44900</name>
    <name evidence="2" type="ORF">ArsFIN_46270</name>
    <name evidence="3" type="ORF">ArsFIN_48200</name>
    <name evidence="4" type="ORF">QE258_26655</name>
    <name evidence="5" type="ORF">QE258_27025</name>
</gene>
<geneLocation type="plasmid" evidence="6">
    <name>parsfin4</name>
</geneLocation>
<dbReference type="EMBL" id="CP123533">
    <property type="protein sequence ID" value="WGM08888.1"/>
    <property type="molecule type" value="Genomic_DNA"/>
</dbReference>
<dbReference type="KEGG" id="ans:ArsFIN_48200"/>
<evidence type="ECO:0000313" key="5">
    <source>
        <dbReference type="EMBL" id="WGM08960.1"/>
    </source>
</evidence>
<dbReference type="Pfam" id="PF05015">
    <property type="entry name" value="HigB-like_toxin"/>
    <property type="match status" value="1"/>
</dbReference>
<dbReference type="GeneID" id="39752088"/>
<reference evidence="4" key="2">
    <citation type="submission" date="2023-04" db="EMBL/GenBank/DDBJ databases">
        <title>Genome dynamics across the evolutionary transition to endosymbiosis.</title>
        <authorList>
            <person name="Siozios S."/>
            <person name="Nadal-Jimenez P."/>
            <person name="Azagi T."/>
            <person name="Sprong H."/>
            <person name="Frost C.L."/>
            <person name="Parratt S.R."/>
            <person name="Taylor G."/>
            <person name="Brettell L."/>
            <person name="Lew K.C."/>
            <person name="Croft L."/>
            <person name="King K.C."/>
            <person name="Brockhurst M.A."/>
            <person name="Hypsa V."/>
            <person name="Novakova E."/>
            <person name="Darby A.C."/>
            <person name="Hurst G.D.D."/>
        </authorList>
    </citation>
    <scope>NUCLEOTIDE SEQUENCE</scope>
    <source>
        <strain evidence="4">ANv_CAN</strain>
        <plasmid evidence="4">paNv_CAN10</plasmid>
        <plasmid evidence="5">paNv_CAN11</plasmid>
    </source>
</reference>
<geneLocation type="plasmid" evidence="5 7">
    <name>paNv_CAN11</name>
</geneLocation>
<dbReference type="Proteomes" id="UP001177592">
    <property type="component" value="Plasmid paNv_CAN11"/>
</dbReference>
<dbReference type="SUPFAM" id="SSF143011">
    <property type="entry name" value="RelE-like"/>
    <property type="match status" value="1"/>
</dbReference>
<evidence type="ECO:0000313" key="2">
    <source>
        <dbReference type="EMBL" id="QBY46016.1"/>
    </source>
</evidence>
<dbReference type="PANTHER" id="PTHR40266">
    <property type="entry name" value="TOXIN HIGB-1"/>
    <property type="match status" value="1"/>
</dbReference>
<evidence type="ECO:0000313" key="1">
    <source>
        <dbReference type="EMBL" id="QBY45879.1"/>
    </source>
</evidence>
<dbReference type="Proteomes" id="UP000295134">
    <property type="component" value="Plasmid pArsFIN3"/>
</dbReference>
<dbReference type="AlphaFoldDB" id="A0A4P7KZM4"/>
<dbReference type="Proteomes" id="UP001177592">
    <property type="component" value="Plasmid paNv_CAN10"/>
</dbReference>
<protein>
    <submittedName>
        <fullName evidence="1">Endoribonuclease HigB</fullName>
        <ecNumber evidence="1">3.1.-.-</ecNumber>
    </submittedName>
    <submittedName>
        <fullName evidence="4">Type II toxin-antitoxin system RelE/ParE family toxin</fullName>
    </submittedName>
</protein>
<dbReference type="GO" id="GO:0016787">
    <property type="term" value="F:hydrolase activity"/>
    <property type="evidence" value="ECO:0007669"/>
    <property type="project" value="UniProtKB-KW"/>
</dbReference>
<evidence type="ECO:0000313" key="7">
    <source>
        <dbReference type="Proteomes" id="UP001177592"/>
    </source>
</evidence>
<name>A0A4P7KZM4_9GAMM</name>
<dbReference type="KEGG" id="ans:ArsFIN_46270"/>
<geneLocation type="plasmid" evidence="6">
    <name>parsfin5</name>
</geneLocation>
<dbReference type="Proteomes" id="UP000295134">
    <property type="component" value="Plasmid pArsFIN4"/>
</dbReference>
<organism evidence="1 6">
    <name type="scientific">Arsenophonus nasoniae</name>
    <name type="common">son-killer infecting Nasonia vitripennis</name>
    <dbReference type="NCBI Taxonomy" id="638"/>
    <lineage>
        <taxon>Bacteria</taxon>
        <taxon>Pseudomonadati</taxon>
        <taxon>Pseudomonadota</taxon>
        <taxon>Gammaproteobacteria</taxon>
        <taxon>Enterobacterales</taxon>
        <taxon>Morganellaceae</taxon>
        <taxon>Arsenophonus</taxon>
    </lineage>
</organism>
<dbReference type="Proteomes" id="UP000295134">
    <property type="component" value="Plasmid pArsFIN5"/>
</dbReference>
<sequence>MIKNFRHKGIERFFKTGVTSGIQAKHAVKLRVQLTALNVAKKPSDMSAPSWKLHPLKGESLKGHWAISVNGNWRLTFKFEGEDVILVDYQDYH</sequence>
<geneLocation type="plasmid" evidence="6">
    <name>parsfin3</name>
</geneLocation>
<dbReference type="EMBL" id="CP038617">
    <property type="protein sequence ID" value="QBY46209.1"/>
    <property type="molecule type" value="Genomic_DNA"/>
</dbReference>
<dbReference type="EMBL" id="CP038615">
    <property type="protein sequence ID" value="QBY45879.1"/>
    <property type="molecule type" value="Genomic_DNA"/>
</dbReference>
<dbReference type="InterPro" id="IPR007711">
    <property type="entry name" value="HigB-1"/>
</dbReference>
<keyword evidence="7" id="KW-1185">Reference proteome</keyword>
<geneLocation type="plasmid" evidence="2">
    <name>pArsFIN4</name>
</geneLocation>
<geneLocation type="plasmid" evidence="1">
    <name>pArsFIN3</name>
</geneLocation>
<accession>A0A4P7KZM4</accession>
<dbReference type="PANTHER" id="PTHR40266:SF2">
    <property type="entry name" value="TOXIN HIGB-1"/>
    <property type="match status" value="1"/>
</dbReference>
<evidence type="ECO:0000313" key="3">
    <source>
        <dbReference type="EMBL" id="QBY46209.1"/>
    </source>
</evidence>
<dbReference type="RefSeq" id="WP_135678479.1">
    <property type="nucleotide sequence ID" value="NZ_CP038615.1"/>
</dbReference>
<geneLocation type="plasmid" evidence="3">
    <name>pArsFIN5</name>
</geneLocation>
<dbReference type="Gene3D" id="3.30.2310.20">
    <property type="entry name" value="RelE-like"/>
    <property type="match status" value="1"/>
</dbReference>
<reference evidence="1 6" key="1">
    <citation type="submission" date="2019-03" db="EMBL/GenBank/DDBJ databases">
        <title>Long-read sequencing reveals hyperdense prophage content in a complex bacterial symbiont genome.</title>
        <authorList>
            <person name="Frost C.L."/>
            <person name="Siozios S."/>
            <person name="Nadal-Jimenez P."/>
            <person name="Brockhurst M.A."/>
            <person name="King K.C."/>
            <person name="Darby A.C."/>
            <person name="Hurst G.D.D."/>
        </authorList>
    </citation>
    <scope>NUCLEOTIDE SEQUENCE [LARGE SCALE GENOMIC DNA]</scope>
    <source>
        <strain evidence="1 6">FIN</strain>
        <plasmid evidence="1">pArsFIN3</plasmid>
        <plasmid evidence="6">parsfin3</plasmid>
        <plasmid evidence="2">pArsFIN4</plasmid>
        <plasmid evidence="6">parsfin4</plasmid>
        <plasmid evidence="3">pArsFIN5</plasmid>
        <plasmid evidence="6">parsfin5</plasmid>
    </source>
</reference>
<keyword evidence="1" id="KW-0614">Plasmid</keyword>